<reference evidence="3 4" key="1">
    <citation type="submission" date="2019-08" db="EMBL/GenBank/DDBJ databases">
        <title>A chromosome-level genome assembly, high-density linkage maps, and genome scans reveal the genomic architecture of hybrid incompatibilities underlying speciation via character displacement in darters (Percidae: Etheostominae).</title>
        <authorList>
            <person name="Moran R.L."/>
            <person name="Catchen J.M."/>
            <person name="Fuller R.C."/>
        </authorList>
    </citation>
    <scope>NUCLEOTIDE SEQUENCE [LARGE SCALE GENOMIC DNA]</scope>
    <source>
        <strain evidence="3">EspeVRDwgs_2016</strain>
        <tissue evidence="3">Muscle</tissue>
    </source>
</reference>
<feature type="compositionally biased region" description="Basic and acidic residues" evidence="2">
    <location>
        <begin position="2967"/>
        <end position="2976"/>
    </location>
</feature>
<dbReference type="PROSITE" id="PS50294">
    <property type="entry name" value="WD_REPEATS_REGION"/>
    <property type="match status" value="1"/>
</dbReference>
<feature type="region of interest" description="Disordered" evidence="2">
    <location>
        <begin position="1971"/>
        <end position="2008"/>
    </location>
</feature>
<accession>A0A5J5CU84</accession>
<feature type="region of interest" description="Disordered" evidence="2">
    <location>
        <begin position="1453"/>
        <end position="1477"/>
    </location>
</feature>
<dbReference type="InterPro" id="IPR015943">
    <property type="entry name" value="WD40/YVTN_repeat-like_dom_sf"/>
</dbReference>
<dbReference type="InterPro" id="IPR001680">
    <property type="entry name" value="WD40_rpt"/>
</dbReference>
<feature type="non-terminal residue" evidence="3">
    <location>
        <position position="3724"/>
    </location>
</feature>
<dbReference type="Proteomes" id="UP000327493">
    <property type="component" value="Chromosome 16"/>
</dbReference>
<feature type="compositionally biased region" description="Polar residues" evidence="2">
    <location>
        <begin position="1983"/>
        <end position="2008"/>
    </location>
</feature>
<dbReference type="GO" id="GO:0060271">
    <property type="term" value="P:cilium assembly"/>
    <property type="evidence" value="ECO:0007669"/>
    <property type="project" value="TreeGrafter"/>
</dbReference>
<keyword evidence="1" id="KW-0853">WD repeat</keyword>
<dbReference type="GO" id="GO:0035869">
    <property type="term" value="C:ciliary transition zone"/>
    <property type="evidence" value="ECO:0007669"/>
    <property type="project" value="TreeGrafter"/>
</dbReference>
<dbReference type="EMBL" id="VOFY01000016">
    <property type="protein sequence ID" value="KAA8584599.1"/>
    <property type="molecule type" value="Genomic_DNA"/>
</dbReference>
<evidence type="ECO:0000313" key="4">
    <source>
        <dbReference type="Proteomes" id="UP000327493"/>
    </source>
</evidence>
<gene>
    <name evidence="3" type="ORF">FQN60_008384</name>
</gene>
<feature type="repeat" description="WD" evidence="1">
    <location>
        <begin position="3276"/>
        <end position="3308"/>
    </location>
</feature>
<dbReference type="FunFam" id="2.130.10.10:FF:001319">
    <property type="entry name" value="Gastrulation defective protein 1"/>
    <property type="match status" value="1"/>
</dbReference>
<feature type="compositionally biased region" description="Acidic residues" evidence="2">
    <location>
        <begin position="3059"/>
        <end position="3076"/>
    </location>
</feature>
<dbReference type="PANTHER" id="PTHR14492:SF4">
    <property type="entry name" value="CILIOGENESIS AND PLANAR POLARITY EFFECTOR 1"/>
    <property type="match status" value="1"/>
</dbReference>
<dbReference type="Pfam" id="PF15392">
    <property type="entry name" value="Joubert"/>
    <property type="match status" value="1"/>
</dbReference>
<feature type="region of interest" description="Disordered" evidence="2">
    <location>
        <begin position="2258"/>
        <end position="2277"/>
    </location>
</feature>
<evidence type="ECO:0008006" key="5">
    <source>
        <dbReference type="Google" id="ProtNLM"/>
    </source>
</evidence>
<dbReference type="InterPro" id="IPR036322">
    <property type="entry name" value="WD40_repeat_dom_sf"/>
</dbReference>
<feature type="region of interest" description="Disordered" evidence="2">
    <location>
        <begin position="1805"/>
        <end position="1827"/>
    </location>
</feature>
<feature type="region of interest" description="Disordered" evidence="2">
    <location>
        <begin position="2734"/>
        <end position="2800"/>
    </location>
</feature>
<dbReference type="PROSITE" id="PS50082">
    <property type="entry name" value="WD_REPEATS_2"/>
    <property type="match status" value="3"/>
</dbReference>
<feature type="region of interest" description="Disordered" evidence="2">
    <location>
        <begin position="2967"/>
        <end position="3082"/>
    </location>
</feature>
<evidence type="ECO:0000256" key="2">
    <source>
        <dbReference type="SAM" id="MobiDB-lite"/>
    </source>
</evidence>
<feature type="compositionally biased region" description="Basic and acidic residues" evidence="2">
    <location>
        <begin position="3477"/>
        <end position="3501"/>
    </location>
</feature>
<feature type="compositionally biased region" description="Low complexity" evidence="2">
    <location>
        <begin position="2260"/>
        <end position="2277"/>
    </location>
</feature>
<dbReference type="FunFam" id="2.130.10.10:FF:001038">
    <property type="entry name" value="WD repeat domain 70"/>
    <property type="match status" value="1"/>
</dbReference>
<feature type="region of interest" description="Disordered" evidence="2">
    <location>
        <begin position="2631"/>
        <end position="2652"/>
    </location>
</feature>
<name>A0A5J5CU84_9PERO</name>
<proteinExistence type="predicted"/>
<feature type="compositionally biased region" description="Polar residues" evidence="2">
    <location>
        <begin position="2758"/>
        <end position="2771"/>
    </location>
</feature>
<protein>
    <recommendedName>
        <fullName evidence="5">Ciliogenesis and planar polarity effector 1</fullName>
    </recommendedName>
</protein>
<comment type="caution">
    <text evidence="3">The sequence shown here is derived from an EMBL/GenBank/DDBJ whole genome shotgun (WGS) entry which is preliminary data.</text>
</comment>
<dbReference type="Gene3D" id="2.130.10.10">
    <property type="entry name" value="YVTN repeat-like/Quinoprotein amine dehydrogenase"/>
    <property type="match status" value="2"/>
</dbReference>
<feature type="compositionally biased region" description="Basic and acidic residues" evidence="2">
    <location>
        <begin position="2994"/>
        <end position="3009"/>
    </location>
</feature>
<sequence>MELTLDVVLSSSIKRKKPWPRFCWLGKEKESVFLLDDKRISEINMVSGRTKKRTPKLHPLLNSVVTMASSDNGMWLCGLLVSGELFLWNRDKDLLKTAAAVPEVQITTAVQGNARRLSLHVSGDGMRVLLVAITGQVFLWECMDVRDLTGVRDGLVKGHWAHIQPVEGSILPSLKDKEASHHTIFAKTEFMGDTCLSAFVFTSGKKLVITCLKIQWEDGHVKVGSVGYSIQWATKTYPMSRLKPPCQPVKSRGALVSAFSPDGRLLAIVLNQRQPKATQVLYVSTQNFVSISSGLGGCGSSKMEIPSKYIRSYWVSSVSWSPGGLFLACVLKRGSLLMLARLGGLLTLTSCGCNVDFGPAHFLPLHPLVTYRAPVSADKEAASLSSSSLSVRDVLRQRYSVTWHPRLMYLIVSDGYMATVMRVLDKPSPALLLTTLLKDTSMDLEKASRILDKSQVVNQGLLEVGTGISFSFTFFEDDSDVDGPPAGSHVEDGGRLEFASMFDTLHALDTQTDTGLDTNPGYDKDFVETERKTPLLHSELGKIQTKLLTAWAFGMSLGKALENRTRLLKHTLYCVVRFAALLHLIPHSEVHTGKKNTSVPTCLLQLLKALLSFLPWDSSYSDGPCCLGLVVELSKRLIRLLLTPHPESQQTGHCQLSSRSLSTVLLILELFSDSLNHTYIMQQRTVWSSAEKESLSQPQQLWPSDAHYVPLLQDEKEEKSSFVHQARPVPQRPSSRLLGVWQWVYKVTQQYMEELKNFKGCDGWEEEQQQVSVIMSQIQTALQATGERLEEGPALLSYPGEHLFLCGSYSKSADTWRSQICEENNKSCDRSVFKETQLCLALLYSLLSQYSLREAQELGDHMARLILHRAGTQEDNMTCITAEPLPCPWLPMDLHSDAACAVVQTLGRFMASYFTNQPLYILPPHHVAVLPPLHLPHAASVGRLVPLCQEEVARAVRQQQLSEVWTVDYAQDLLLLGGLFPETVWLAYHLGDWKTAVSLSLAYTNYCANHFDFTWLRRREFHLPTALKPESIFQLELECLLGNKSDSQERIHNDSDKSFTDPSEGEDWDLLQVSIQDILKASVMAGVNVMSSPLSSSLDTAKDLCSCLPLLVPSGLYLPSPPLYCPQPSPNTQDPIGTIGQFAEVASRHKVSGVLQRLLLLLRSARCCHPAAQWYISHLRRARHILHKIRKKYSSLTATEEEKAFPEGLMKFITRSGFFRQRPNKDGHLDPDTIQTIICFRELCGLCWMLHVRDQLSISCRKYQAARQHCRDEQIPVGSEVRSACVDALRWACRFLPFSCFLNAEEILQDLLLSLVSELPPLSLVADTLVRAFPEEEESVRVPLREKYNSLLQRLRQCNVLEGEKQEINELMMIVIQDKFRQRRKHLGRLTRHLAPPKLHLWEKKEEEEDRGSKHAMAVLQQLSLGTSLSTSTLTDCGFPPVYSDGDAVDNTSEDISPEMHSNATTRGKKAKKVKDREHAKKMATKIESVIQEESQPGKAKENEQPSLPVVGTWEFELEDDEYLNFLELFLSYVLEKDSVDGGDSDSELPLLKCFSSQLRERELHSLTFDVLTTVHRRQRDVHNPGRKHLGNDPPVFRAGCCYKPVKKDITPNLQTSSIWSEAPVSRTSLSVTSLPGLRTGRPKGLFSLRQQRPLRQSMKGGLFGSETSPIQSSFPTGQPSESVRFGSSTSVETVIELQQGLDPKLEARFPELGRLLEWMVRWADRRLLQGHHCKKKKGRGGDGGAADEGVVIRVKASVPAVLTSFSLLEHRYAALLGTDRHNAHIQVPETQWTVAPVLQPEVDRKLERESSVDTGYPGSANTPITGLYHNLQQGELSIGSHTNEPEELTFHRTPHPNDQDQLTFDAQQRQSSSQQPSLDELDVTPEKEVGKSSDSEGLEVSSSVSKRTISESICTPEMSLKLADLEFSENAEDLSSCTSLHSQAKRLQDPPHREPQALPTVQPEAAAHAELPNTPVDPPSLQPQSSTAGAPTADSTAPHQPLSNQTPQMRQRLGEDLFRLVQHINYMSLNEVLGASFSNLQLAQQSSSLAQSNMNTSHPDVPSSHATDFIPQPEASPVQTTITVQPQTQACVLDPRSYNPQFSQGPVRMFVDQSSGKPSPTGGQHHTIRNLPSNANGAGVNCQEMQPLSVQAVSPEIQESRRLIPTSQGLLGALHHPQDPQVFHTATSATIESQQHKMVPEAAPSARMTRLMSMEELTSSVIGRQIAKEAQLRQKRREEKVTRARKSEVTFRPNESIIPTQEPTNEPVNEEPAAPEEITPGQDVANFAQFGSFDSLLTGQRLLDRAVSTSAELHAFASTCKRPPECCDAFTNTDPACPLTLADKAVSVTLSSPESKNSGNLQFCNKRFSQGIEETPQEQEKNLGLDGRQFISVLDLEDKDLHQDLSPCLSIRPSSPTSAQLHVLTTSVIRSGGDAAADPQPLVTIPEDLHGRSRTDIPEELPSLSHIELSRDPERITPQDMDGYPSHSEICQAIKTQSVGPHSASSSTSPTVWFSSRLSELDAQLAALQNIADYLEMDFSNSRMLVNTIEKLTPVFAPDGKTTTAVKKAVRLTVPHQEMNDQLTEASGISPVWAEENLGQTGLSDTAEILDELVREGYLSQTDLDLSNSQTAHLTSRQEEQHISGMSQKRVLPEEERRELRIWMRRKHRERLAVYQKHRESLREREHKPFTTSGTVKSANKNQAAIWRTRKNKEKLLLLEKYNQRTREAYSLASDFPTSPPTLRNSSHTDVPVPITTRPNSAPPSGSIPSVSADDKRSLKSGQAQPHLRPWTAEMQGRPSEDYYTRLGLHRPVTSLPRDRMSQVTRRGMLSHTKRHTKQHTASQSEEGRLGHQRKTGPNKGPLRGTAVGRGILKEQTRMEEREEVNLWEPTSKLNELLGQEESNIVLAGLLDEQEDGARVASDNMSGNGEMASVMGFSGFGKKARTFDLDAIFEQTRRTAIERTQRALERKQKDDQIEEEGESSKSVKSSVHTQRDKAATATSRKQESESSSDSGSDSDSESELIGPPLPPQYTVKDDDDDDEHARLPRLSGNSAHSEEEDDEDDEGETQDDDDDNPVKKIPDTHEITLQHGTKTVSALALDPSGARLVTGGYDYDVRFWDFAGMDQALQAFRSLQPCECHQIKSLQYSNTGDVILVVSGNAQAKGHTAMLNSGCWHPKIKEEFMTCSNDGRTAERTAQGTIQAEQLHMRKVHSSRAGQHINLCLRDGEGVQSLPCAQSWLNTAGHGGILAWLTVRTWDLSSEKKHKSVFKPRSFQGKKVIPTCCTYSRDGKLIAAGCQDGTIQIWDRNLSVHTKFHCRQAHIPGSDTSCLSFSYDGMTLASRGGDDTLKMWDIRNFRNPVNVATGLTNYFTMTDCCFSPDDKLLVTGTSVKKDEGQGKLVFFERASFQKVYEIEVTNASVVRCLWHPKLNQIMVGTGNGLGAKLCVVKSQRKERQAETLTQDYIITPHALPMFREARQRSTRKQLEKDRLDPKKSHKPEPPVSGPGRGGRVAAHGGTLSSFIVKNIALDKTDDSNPRQAILRHAKEASENPYWVAPAYTQTQPEPVKQPRVCTDILSFPFSPRPPLPPRLRPRFLSPCPLLSPFVPPVFAAPLCLRSLRPLDPPVGSEDLRSLPMAEECRKRSTVVHIDMQVPCFDSFHRDELEAQEVTAAVCDVWQVVLWLTQPLYCSVTNLSCLTCSSGSAKAIRSACVPQLIGPLLAYQ</sequence>
<dbReference type="PANTHER" id="PTHR14492">
    <property type="entry name" value="JBTS17"/>
    <property type="match status" value="1"/>
</dbReference>
<keyword evidence="4" id="KW-1185">Reference proteome</keyword>
<feature type="region of interest" description="Disordered" evidence="2">
    <location>
        <begin position="1847"/>
        <end position="1909"/>
    </location>
</feature>
<evidence type="ECO:0000313" key="3">
    <source>
        <dbReference type="EMBL" id="KAA8584599.1"/>
    </source>
</evidence>
<feature type="compositionally biased region" description="Basic and acidic residues" evidence="2">
    <location>
        <begin position="1885"/>
        <end position="1895"/>
    </location>
</feature>
<organism evidence="3 4">
    <name type="scientific">Etheostoma spectabile</name>
    <name type="common">orangethroat darter</name>
    <dbReference type="NCBI Taxonomy" id="54343"/>
    <lineage>
        <taxon>Eukaryota</taxon>
        <taxon>Metazoa</taxon>
        <taxon>Chordata</taxon>
        <taxon>Craniata</taxon>
        <taxon>Vertebrata</taxon>
        <taxon>Euteleostomi</taxon>
        <taxon>Actinopterygii</taxon>
        <taxon>Neopterygii</taxon>
        <taxon>Teleostei</taxon>
        <taxon>Neoteleostei</taxon>
        <taxon>Acanthomorphata</taxon>
        <taxon>Eupercaria</taxon>
        <taxon>Perciformes</taxon>
        <taxon>Percoidei</taxon>
        <taxon>Percidae</taxon>
        <taxon>Etheostomatinae</taxon>
        <taxon>Etheostoma</taxon>
    </lineage>
</organism>
<feature type="repeat" description="WD" evidence="1">
    <location>
        <begin position="3332"/>
        <end position="3357"/>
    </location>
</feature>
<dbReference type="SUPFAM" id="SSF50978">
    <property type="entry name" value="WD40 repeat-like"/>
    <property type="match status" value="2"/>
</dbReference>
<feature type="compositionally biased region" description="Low complexity" evidence="2">
    <location>
        <begin position="1868"/>
        <end position="1878"/>
    </location>
</feature>
<feature type="region of interest" description="Disordered" evidence="2">
    <location>
        <begin position="2826"/>
        <end position="2871"/>
    </location>
</feature>
<feature type="repeat" description="WD" evidence="1">
    <location>
        <begin position="3090"/>
        <end position="3122"/>
    </location>
</feature>
<feature type="region of interest" description="Disordered" evidence="2">
    <location>
        <begin position="3477"/>
        <end position="3516"/>
    </location>
</feature>
<dbReference type="InterPro" id="IPR028236">
    <property type="entry name" value="CPLANE1"/>
</dbReference>
<evidence type="ECO:0000256" key="1">
    <source>
        <dbReference type="PROSITE-ProRule" id="PRU00221"/>
    </source>
</evidence>
<dbReference type="Pfam" id="PF00400">
    <property type="entry name" value="WD40"/>
    <property type="match status" value="3"/>
</dbReference>
<dbReference type="SMART" id="SM00320">
    <property type="entry name" value="WD40"/>
    <property type="match status" value="7"/>
</dbReference>